<feature type="region of interest" description="Disordered" evidence="1">
    <location>
        <begin position="29"/>
        <end position="64"/>
    </location>
</feature>
<accession>A0A183GH84</accession>
<feature type="compositionally biased region" description="Basic and acidic residues" evidence="1">
    <location>
        <begin position="50"/>
        <end position="64"/>
    </location>
</feature>
<reference evidence="2 3" key="1">
    <citation type="submission" date="2018-11" db="EMBL/GenBank/DDBJ databases">
        <authorList>
            <consortium name="Pathogen Informatics"/>
        </authorList>
    </citation>
    <scope>NUCLEOTIDE SEQUENCE [LARGE SCALE GENOMIC DNA]</scope>
</reference>
<reference evidence="4" key="2">
    <citation type="submission" date="2019-09" db="UniProtKB">
        <authorList>
            <consortium name="WormBaseParasite"/>
        </authorList>
    </citation>
    <scope>IDENTIFICATION</scope>
</reference>
<dbReference type="OrthoDB" id="6077919at2759"/>
<dbReference type="WBParaSite" id="HPBE_0002191001-mRNA-1">
    <property type="protein sequence ID" value="HPBE_0002191001-mRNA-1"/>
    <property type="gene ID" value="HPBE_0002191001"/>
</dbReference>
<evidence type="ECO:0000313" key="2">
    <source>
        <dbReference type="EMBL" id="VDP29011.1"/>
    </source>
</evidence>
<organism evidence="3 4">
    <name type="scientific">Heligmosomoides polygyrus</name>
    <name type="common">Parasitic roundworm</name>
    <dbReference type="NCBI Taxonomy" id="6339"/>
    <lineage>
        <taxon>Eukaryota</taxon>
        <taxon>Metazoa</taxon>
        <taxon>Ecdysozoa</taxon>
        <taxon>Nematoda</taxon>
        <taxon>Chromadorea</taxon>
        <taxon>Rhabditida</taxon>
        <taxon>Rhabditina</taxon>
        <taxon>Rhabditomorpha</taxon>
        <taxon>Strongyloidea</taxon>
        <taxon>Heligmosomidae</taxon>
        <taxon>Heligmosomoides</taxon>
    </lineage>
</organism>
<keyword evidence="3" id="KW-1185">Reference proteome</keyword>
<dbReference type="AlphaFoldDB" id="A0A183GH84"/>
<accession>A0A3P8C862</accession>
<dbReference type="EMBL" id="UZAH01033465">
    <property type="protein sequence ID" value="VDP29011.1"/>
    <property type="molecule type" value="Genomic_DNA"/>
</dbReference>
<sequence>MEGYQPSISDNEDNDVPITYGLVIHKLEEVQPKNKTPEQQTLPDVVDDTPPEKQRPPDCVRDHPLPQEEIDAYIAKNKAKVGVTNLSFIADLQWTLTLLAIHSHVHVHYMSLLLMMPLPKMAGFRSFIHCATQSTHRKTVSD</sequence>
<gene>
    <name evidence="2" type="ORF">HPBE_LOCUS21909</name>
</gene>
<evidence type="ECO:0000256" key="1">
    <source>
        <dbReference type="SAM" id="MobiDB-lite"/>
    </source>
</evidence>
<proteinExistence type="predicted"/>
<evidence type="ECO:0000313" key="3">
    <source>
        <dbReference type="Proteomes" id="UP000050761"/>
    </source>
</evidence>
<evidence type="ECO:0000313" key="4">
    <source>
        <dbReference type="WBParaSite" id="HPBE_0002191001-mRNA-1"/>
    </source>
</evidence>
<dbReference type="Proteomes" id="UP000050761">
    <property type="component" value="Unassembled WGS sequence"/>
</dbReference>
<protein>
    <submittedName>
        <fullName evidence="4">U-box domain-containing protein</fullName>
    </submittedName>
</protein>
<name>A0A183GH84_HELPZ</name>